<evidence type="ECO:0000259" key="2">
    <source>
        <dbReference type="Pfam" id="PF01074"/>
    </source>
</evidence>
<dbReference type="GO" id="GO:0004559">
    <property type="term" value="F:alpha-mannosidase activity"/>
    <property type="evidence" value="ECO:0007669"/>
    <property type="project" value="InterPro"/>
</dbReference>
<feature type="region of interest" description="Disordered" evidence="1">
    <location>
        <begin position="1"/>
        <end position="21"/>
    </location>
</feature>
<dbReference type="Proteomes" id="UP000295680">
    <property type="component" value="Unassembled WGS sequence"/>
</dbReference>
<keyword evidence="5" id="KW-1185">Reference proteome</keyword>
<evidence type="ECO:0000313" key="5">
    <source>
        <dbReference type="Proteomes" id="UP000295680"/>
    </source>
</evidence>
<dbReference type="Pfam" id="PF14683">
    <property type="entry name" value="CBM-like"/>
    <property type="match status" value="1"/>
</dbReference>
<dbReference type="RefSeq" id="WP_132122051.1">
    <property type="nucleotide sequence ID" value="NZ_SLWS01000007.1"/>
</dbReference>
<dbReference type="InterPro" id="IPR027291">
    <property type="entry name" value="Glyco_hydro_38_N_sf"/>
</dbReference>
<comment type="caution">
    <text evidence="4">The sequence shown here is derived from an EMBL/GenBank/DDBJ whole genome shotgun (WGS) entry which is preliminary data.</text>
</comment>
<dbReference type="InterPro" id="IPR029411">
    <property type="entry name" value="RG-lyase_III"/>
</dbReference>
<dbReference type="GO" id="GO:0006013">
    <property type="term" value="P:mannose metabolic process"/>
    <property type="evidence" value="ECO:0007669"/>
    <property type="project" value="InterPro"/>
</dbReference>
<dbReference type="Gene3D" id="3.20.110.10">
    <property type="entry name" value="Glycoside hydrolase 38, N terminal domain"/>
    <property type="match status" value="1"/>
</dbReference>
<proteinExistence type="predicted"/>
<feature type="domain" description="Glycoside hydrolase family 38 N-terminal" evidence="2">
    <location>
        <begin position="290"/>
        <end position="561"/>
    </location>
</feature>
<dbReference type="InterPro" id="IPR011013">
    <property type="entry name" value="Gal_mutarotase_sf_dom"/>
</dbReference>
<evidence type="ECO:0000259" key="3">
    <source>
        <dbReference type="Pfam" id="PF14683"/>
    </source>
</evidence>
<sequence>MTDPAKHTSAGGPPVWRIGDPLQGPDQFAAELVRDEDWVFVVGESAPARDWPARQPGPLDAHGGWREHTTTVRFTVDEPDPDGYLLRLGVQSEHGPCPQLRVTVNGRTGLVFPELVVNDRSRVNPMSLNGGEGVLEISLPPGSVVAGGNELTFTTTAVAGPGDEAGRHREQFEHLFGSQLCWVFVELVAGVAEPDSPEVHVRPLPFYRREPGGLHELVDVYVTFPAGQRPSAVVADGRRYAVESDRTFGQHRVRITVAEFTGQRLLPVEVVGPAGSTLSVHQLTPCRKWTLHLIPHVHLDLGYTDYQGKVVELHSRNLDRALEILRGTPDYRFMVDGSMILDQYLRSRGPAAANRVLDAVRSGTLSLNAYYALFLTGLASLEECCRATYLSARLAEEYDLPVTYANLTDVPSYSHAMPSLLRAAGIEAFMGVQNHTRGGNADSDLAHRQSPCVWEGPDGAELLTYFADSYNQLRFLATDPPTTVSLASTLPHYLSFYDRPDYLPTDLPIVGMHSDNEDLDDGEATFVRRWNELYEWPRLRWSTPADYFETVAPLAHRLPRWKGDGGSYWEDGAGTAAVIVATYRAAQSLLPAVESLHALVATDATPSARDALDDAWAHLLIGCEHTWTSTHASKHPHSQQAIDQLAWKRHHVESAARLATDEARRGVSRLAERISMPGPGLVVYNSASWARPGVVTAEIPPDRMVTDEDGHELPAEREPVDGLDRLRVTVPEVPAFGYRVLPIRPRTHRTAPSVTPAPSTLTAARWELELDPATSRVTRLTHRSSGVRLVDAERDARGWALGELLYVTGGGGEDDRGLDPHNRTSLFDAKVPLPPPQLSIVPASLGPAELARTPGGWVIRSSGHAPSIPLVRWELRLYDDSDRVDVEIFLSKQRVLAKESVYVAFLFALTDPVVRFDRHLGWVDPAVDHTPGACNEWFTASNVVAVTGTEGTVLWSTPDTPLFTVGEVVSGRWPTSFQPDSALLSWAMNNYWFTNTPASQDGALTLHYSFEYRADWDPAAAARFGREVRTPLVAAEVIPNDKFRTGRGTLTEPAASLFPLRLPAGVAGTVHRARTGTALILRLQDLSGQHTDLRLDPPPGVTSIERCTTDERRLAPVPTGPDGRFVVDLPANGLVNLRLDLRA</sequence>
<dbReference type="PANTHER" id="PTHR46017:SF1">
    <property type="entry name" value="ALPHA-MANNOSIDASE 2C1"/>
    <property type="match status" value="1"/>
</dbReference>
<accession>A0A4R2JHL9</accession>
<evidence type="ECO:0000256" key="1">
    <source>
        <dbReference type="SAM" id="MobiDB-lite"/>
    </source>
</evidence>
<dbReference type="InterPro" id="IPR008979">
    <property type="entry name" value="Galactose-bd-like_sf"/>
</dbReference>
<name>A0A4R2JHL9_9PSEU</name>
<protein>
    <submittedName>
        <fullName evidence="4">Glycosyl hydrolase family 38</fullName>
    </submittedName>
</protein>
<dbReference type="SUPFAM" id="SSF49785">
    <property type="entry name" value="Galactose-binding domain-like"/>
    <property type="match status" value="1"/>
</dbReference>
<dbReference type="Pfam" id="PF01074">
    <property type="entry name" value="Glyco_hydro_38N"/>
    <property type="match status" value="1"/>
</dbReference>
<keyword evidence="4" id="KW-0378">Hydrolase</keyword>
<dbReference type="InterPro" id="IPR000602">
    <property type="entry name" value="Glyco_hydro_38_N"/>
</dbReference>
<feature type="domain" description="Rhamnogalacturonan lyase" evidence="3">
    <location>
        <begin position="15"/>
        <end position="156"/>
    </location>
</feature>
<gene>
    <name evidence="4" type="ORF">EV192_107312</name>
</gene>
<evidence type="ECO:0000313" key="4">
    <source>
        <dbReference type="EMBL" id="TCO55889.1"/>
    </source>
</evidence>
<dbReference type="OrthoDB" id="1049785at2"/>
<dbReference type="PANTHER" id="PTHR46017">
    <property type="entry name" value="ALPHA-MANNOSIDASE 2C1"/>
    <property type="match status" value="1"/>
</dbReference>
<dbReference type="InterPro" id="IPR011330">
    <property type="entry name" value="Glyco_hydro/deAcase_b/a-brl"/>
</dbReference>
<dbReference type="SUPFAM" id="SSF88713">
    <property type="entry name" value="Glycoside hydrolase/deacetylase"/>
    <property type="match status" value="1"/>
</dbReference>
<organism evidence="4 5">
    <name type="scientific">Actinocrispum wychmicini</name>
    <dbReference type="NCBI Taxonomy" id="1213861"/>
    <lineage>
        <taxon>Bacteria</taxon>
        <taxon>Bacillati</taxon>
        <taxon>Actinomycetota</taxon>
        <taxon>Actinomycetes</taxon>
        <taxon>Pseudonocardiales</taxon>
        <taxon>Pseudonocardiaceae</taxon>
        <taxon>Actinocrispum</taxon>
    </lineage>
</organism>
<dbReference type="SUPFAM" id="SSF74650">
    <property type="entry name" value="Galactose mutarotase-like"/>
    <property type="match status" value="1"/>
</dbReference>
<reference evidence="4 5" key="1">
    <citation type="submission" date="2019-03" db="EMBL/GenBank/DDBJ databases">
        <title>Genomic Encyclopedia of Type Strains, Phase IV (KMG-IV): sequencing the most valuable type-strain genomes for metagenomic binning, comparative biology and taxonomic classification.</title>
        <authorList>
            <person name="Goeker M."/>
        </authorList>
    </citation>
    <scope>NUCLEOTIDE SEQUENCE [LARGE SCALE GENOMIC DNA]</scope>
    <source>
        <strain evidence="4 5">DSM 45934</strain>
    </source>
</reference>
<dbReference type="GO" id="GO:0009313">
    <property type="term" value="P:oligosaccharide catabolic process"/>
    <property type="evidence" value="ECO:0007669"/>
    <property type="project" value="TreeGrafter"/>
</dbReference>
<dbReference type="GO" id="GO:0030246">
    <property type="term" value="F:carbohydrate binding"/>
    <property type="evidence" value="ECO:0007669"/>
    <property type="project" value="InterPro"/>
</dbReference>
<dbReference type="AlphaFoldDB" id="A0A4R2JHL9"/>
<dbReference type="EMBL" id="SLWS01000007">
    <property type="protein sequence ID" value="TCO55889.1"/>
    <property type="molecule type" value="Genomic_DNA"/>
</dbReference>